<sequence length="335" mass="38661">MDKIDTANWNNYFSNAEVSLLHASERYSETLFSFKEPGLASGKVHAVTTPGMVLTEFCLQANNPFQLLDTEPKESAESVFVLDGDVESHFSYLNNPVCFNSQHHNLQYSPQFAGDHIIHSGNFHALTITYDLPYLNDLLQCNDNGSLQALSKNLNKKENFLAANHSVGWDRRITEVVQSVRHCQFQGPTRYIFLESKMLELFVLQMEHLHSLQTSPGKDEWRKEDREKMHAVREYIEQAYLEPLTLKALTHAFGLNEFKLKKGYKHFFKTTVFEHILQLRMQKAQDLLNEQQMTISEVAQFIGYDNTGSFSYEYKKRFGYSPSHVKRSSSLVSLR</sequence>
<dbReference type="GO" id="GO:0043565">
    <property type="term" value="F:sequence-specific DNA binding"/>
    <property type="evidence" value="ECO:0007669"/>
    <property type="project" value="InterPro"/>
</dbReference>
<dbReference type="SMART" id="SM00342">
    <property type="entry name" value="HTH_ARAC"/>
    <property type="match status" value="1"/>
</dbReference>
<evidence type="ECO:0000313" key="6">
    <source>
        <dbReference type="Proteomes" id="UP000266183"/>
    </source>
</evidence>
<dbReference type="Proteomes" id="UP000266183">
    <property type="component" value="Chromosome"/>
</dbReference>
<dbReference type="GO" id="GO:0003700">
    <property type="term" value="F:DNA-binding transcription factor activity"/>
    <property type="evidence" value="ECO:0007669"/>
    <property type="project" value="InterPro"/>
</dbReference>
<dbReference type="Pfam" id="PF12833">
    <property type="entry name" value="HTH_18"/>
    <property type="match status" value="1"/>
</dbReference>
<dbReference type="PRINTS" id="PR00032">
    <property type="entry name" value="HTHARAC"/>
</dbReference>
<name>A0A385SGS2_9BACT</name>
<evidence type="ECO:0000259" key="4">
    <source>
        <dbReference type="PROSITE" id="PS01124"/>
    </source>
</evidence>
<dbReference type="OrthoDB" id="799767at2"/>
<reference evidence="6" key="1">
    <citation type="submission" date="2018-09" db="EMBL/GenBank/DDBJ databases">
        <title>Chryseolinea sp. KIS68-18 isolated from soil.</title>
        <authorList>
            <person name="Weon H.-Y."/>
            <person name="Kwon S.-W."/>
            <person name="Lee S.A."/>
        </authorList>
    </citation>
    <scope>NUCLEOTIDE SEQUENCE [LARGE SCALE GENOMIC DNA]</scope>
    <source>
        <strain evidence="6">KIS68-18</strain>
    </source>
</reference>
<keyword evidence="2" id="KW-0238">DNA-binding</keyword>
<dbReference type="AlphaFoldDB" id="A0A385SGS2"/>
<keyword evidence="1" id="KW-0805">Transcription regulation</keyword>
<dbReference type="InterPro" id="IPR009057">
    <property type="entry name" value="Homeodomain-like_sf"/>
</dbReference>
<evidence type="ECO:0000313" key="5">
    <source>
        <dbReference type="EMBL" id="AYB30072.1"/>
    </source>
</evidence>
<dbReference type="KEGG" id="chk:D4L85_05535"/>
<dbReference type="InterPro" id="IPR020449">
    <property type="entry name" value="Tscrpt_reg_AraC-type_HTH"/>
</dbReference>
<proteinExistence type="predicted"/>
<dbReference type="SUPFAM" id="SSF46689">
    <property type="entry name" value="Homeodomain-like"/>
    <property type="match status" value="1"/>
</dbReference>
<keyword evidence="6" id="KW-1185">Reference proteome</keyword>
<protein>
    <submittedName>
        <fullName evidence="5">AraC family transcriptional regulator</fullName>
    </submittedName>
</protein>
<dbReference type="RefSeq" id="WP_119753379.1">
    <property type="nucleotide sequence ID" value="NZ_CP032382.1"/>
</dbReference>
<dbReference type="PROSITE" id="PS01124">
    <property type="entry name" value="HTH_ARAC_FAMILY_2"/>
    <property type="match status" value="1"/>
</dbReference>
<evidence type="ECO:0000256" key="3">
    <source>
        <dbReference type="ARBA" id="ARBA00023163"/>
    </source>
</evidence>
<dbReference type="PANTHER" id="PTHR47893">
    <property type="entry name" value="REGULATORY PROTEIN PCHR"/>
    <property type="match status" value="1"/>
</dbReference>
<feature type="domain" description="HTH araC/xylS-type" evidence="4">
    <location>
        <begin position="230"/>
        <end position="328"/>
    </location>
</feature>
<evidence type="ECO:0000256" key="1">
    <source>
        <dbReference type="ARBA" id="ARBA00023015"/>
    </source>
</evidence>
<dbReference type="EMBL" id="CP032382">
    <property type="protein sequence ID" value="AYB30072.1"/>
    <property type="molecule type" value="Genomic_DNA"/>
</dbReference>
<keyword evidence="3" id="KW-0804">Transcription</keyword>
<dbReference type="PANTHER" id="PTHR47893:SF1">
    <property type="entry name" value="REGULATORY PROTEIN PCHR"/>
    <property type="match status" value="1"/>
</dbReference>
<dbReference type="InterPro" id="IPR053142">
    <property type="entry name" value="PchR_regulatory_protein"/>
</dbReference>
<organism evidence="5 6">
    <name type="scientific">Chryseolinea soli</name>
    <dbReference type="NCBI Taxonomy" id="2321403"/>
    <lineage>
        <taxon>Bacteria</taxon>
        <taxon>Pseudomonadati</taxon>
        <taxon>Bacteroidota</taxon>
        <taxon>Cytophagia</taxon>
        <taxon>Cytophagales</taxon>
        <taxon>Fulvivirgaceae</taxon>
        <taxon>Chryseolinea</taxon>
    </lineage>
</organism>
<evidence type="ECO:0000256" key="2">
    <source>
        <dbReference type="ARBA" id="ARBA00023125"/>
    </source>
</evidence>
<dbReference type="InterPro" id="IPR018060">
    <property type="entry name" value="HTH_AraC"/>
</dbReference>
<gene>
    <name evidence="5" type="ORF">D4L85_05535</name>
</gene>
<dbReference type="Gene3D" id="1.10.10.60">
    <property type="entry name" value="Homeodomain-like"/>
    <property type="match status" value="1"/>
</dbReference>
<accession>A0A385SGS2</accession>